<evidence type="ECO:0000313" key="2">
    <source>
        <dbReference type="Proteomes" id="UP001180020"/>
    </source>
</evidence>
<sequence>MAPAVALPFRNPSRDATPGRCRLVSVTCTTRGSYIVSSTLETARAVFDIGPLFPTELGCFNTTIADSAVDRESPVSPLEPKECSSSATENTCLGNMEDGSRFGESVDHGSQNLRTSFRWDSMEDFQKLCCCGTV</sequence>
<name>A0AAV9FE45_ACOCL</name>
<dbReference type="Proteomes" id="UP001180020">
    <property type="component" value="Unassembled WGS sequence"/>
</dbReference>
<dbReference type="EMBL" id="JAUJYO010000001">
    <property type="protein sequence ID" value="KAK1324306.1"/>
    <property type="molecule type" value="Genomic_DNA"/>
</dbReference>
<evidence type="ECO:0000313" key="1">
    <source>
        <dbReference type="EMBL" id="KAK1324306.1"/>
    </source>
</evidence>
<gene>
    <name evidence="1" type="ORF">QJS10_CPA01g01770</name>
</gene>
<comment type="caution">
    <text evidence="1">The sequence shown here is derived from an EMBL/GenBank/DDBJ whole genome shotgun (WGS) entry which is preliminary data.</text>
</comment>
<organism evidence="1 2">
    <name type="scientific">Acorus calamus</name>
    <name type="common">Sweet flag</name>
    <dbReference type="NCBI Taxonomy" id="4465"/>
    <lineage>
        <taxon>Eukaryota</taxon>
        <taxon>Viridiplantae</taxon>
        <taxon>Streptophyta</taxon>
        <taxon>Embryophyta</taxon>
        <taxon>Tracheophyta</taxon>
        <taxon>Spermatophyta</taxon>
        <taxon>Magnoliopsida</taxon>
        <taxon>Liliopsida</taxon>
        <taxon>Acoraceae</taxon>
        <taxon>Acorus</taxon>
    </lineage>
</organism>
<dbReference type="AlphaFoldDB" id="A0AAV9FE45"/>
<accession>A0AAV9FE45</accession>
<protein>
    <submittedName>
        <fullName evidence="1">Uncharacterized protein</fullName>
    </submittedName>
</protein>
<keyword evidence="2" id="KW-1185">Reference proteome</keyword>
<reference evidence="1" key="1">
    <citation type="journal article" date="2023" name="Nat. Commun.">
        <title>Diploid and tetraploid genomes of Acorus and the evolution of monocots.</title>
        <authorList>
            <person name="Ma L."/>
            <person name="Liu K.W."/>
            <person name="Li Z."/>
            <person name="Hsiao Y.Y."/>
            <person name="Qi Y."/>
            <person name="Fu T."/>
            <person name="Tang G.D."/>
            <person name="Zhang D."/>
            <person name="Sun W.H."/>
            <person name="Liu D.K."/>
            <person name="Li Y."/>
            <person name="Chen G.Z."/>
            <person name="Liu X.D."/>
            <person name="Liao X.Y."/>
            <person name="Jiang Y.T."/>
            <person name="Yu X."/>
            <person name="Hao Y."/>
            <person name="Huang J."/>
            <person name="Zhao X.W."/>
            <person name="Ke S."/>
            <person name="Chen Y.Y."/>
            <person name="Wu W.L."/>
            <person name="Hsu J.L."/>
            <person name="Lin Y.F."/>
            <person name="Huang M.D."/>
            <person name="Li C.Y."/>
            <person name="Huang L."/>
            <person name="Wang Z.W."/>
            <person name="Zhao X."/>
            <person name="Zhong W.Y."/>
            <person name="Peng D.H."/>
            <person name="Ahmad S."/>
            <person name="Lan S."/>
            <person name="Zhang J.S."/>
            <person name="Tsai W.C."/>
            <person name="Van de Peer Y."/>
            <person name="Liu Z.J."/>
        </authorList>
    </citation>
    <scope>NUCLEOTIDE SEQUENCE</scope>
    <source>
        <strain evidence="1">CP</strain>
    </source>
</reference>
<reference evidence="1" key="2">
    <citation type="submission" date="2023-06" db="EMBL/GenBank/DDBJ databases">
        <authorList>
            <person name="Ma L."/>
            <person name="Liu K.-W."/>
            <person name="Li Z."/>
            <person name="Hsiao Y.-Y."/>
            <person name="Qi Y."/>
            <person name="Fu T."/>
            <person name="Tang G."/>
            <person name="Zhang D."/>
            <person name="Sun W.-H."/>
            <person name="Liu D.-K."/>
            <person name="Li Y."/>
            <person name="Chen G.-Z."/>
            <person name="Liu X.-D."/>
            <person name="Liao X.-Y."/>
            <person name="Jiang Y.-T."/>
            <person name="Yu X."/>
            <person name="Hao Y."/>
            <person name="Huang J."/>
            <person name="Zhao X.-W."/>
            <person name="Ke S."/>
            <person name="Chen Y.-Y."/>
            <person name="Wu W.-L."/>
            <person name="Hsu J.-L."/>
            <person name="Lin Y.-F."/>
            <person name="Huang M.-D."/>
            <person name="Li C.-Y."/>
            <person name="Huang L."/>
            <person name="Wang Z.-W."/>
            <person name="Zhao X."/>
            <person name="Zhong W.-Y."/>
            <person name="Peng D.-H."/>
            <person name="Ahmad S."/>
            <person name="Lan S."/>
            <person name="Zhang J.-S."/>
            <person name="Tsai W.-C."/>
            <person name="Van De Peer Y."/>
            <person name="Liu Z.-J."/>
        </authorList>
    </citation>
    <scope>NUCLEOTIDE SEQUENCE</scope>
    <source>
        <strain evidence="1">CP</strain>
        <tissue evidence="1">Leaves</tissue>
    </source>
</reference>
<proteinExistence type="predicted"/>